<dbReference type="PANTHER" id="PTHR43802">
    <property type="entry name" value="ENOYL-COA HYDRATASE"/>
    <property type="match status" value="1"/>
</dbReference>
<dbReference type="RefSeq" id="WP_061043561.1">
    <property type="nucleotide sequence ID" value="NZ_FNTL01000003.1"/>
</dbReference>
<protein>
    <submittedName>
        <fullName evidence="3">Enoyl-CoA hydratase</fullName>
    </submittedName>
</protein>
<dbReference type="EMBL" id="FNTL01000003">
    <property type="protein sequence ID" value="SEB42889.1"/>
    <property type="molecule type" value="Genomic_DNA"/>
</dbReference>
<organism evidence="3 4">
    <name type="scientific">Rhodococcus jostii</name>
    <dbReference type="NCBI Taxonomy" id="132919"/>
    <lineage>
        <taxon>Bacteria</taxon>
        <taxon>Bacillati</taxon>
        <taxon>Actinomycetota</taxon>
        <taxon>Actinomycetes</taxon>
        <taxon>Mycobacteriales</taxon>
        <taxon>Nocardiaceae</taxon>
        <taxon>Rhodococcus</taxon>
    </lineage>
</organism>
<dbReference type="GO" id="GO:0003824">
    <property type="term" value="F:catalytic activity"/>
    <property type="evidence" value="ECO:0007669"/>
    <property type="project" value="UniProtKB-ARBA"/>
</dbReference>
<gene>
    <name evidence="3" type="ORF">SAMN04490220_0729</name>
</gene>
<comment type="similarity">
    <text evidence="1">Belongs to the enoyl-CoA hydratase/isomerase family.</text>
</comment>
<dbReference type="Gene3D" id="3.90.226.10">
    <property type="entry name" value="2-enoyl-CoA Hydratase, Chain A, domain 1"/>
    <property type="match status" value="1"/>
</dbReference>
<dbReference type="PANTHER" id="PTHR43802:SF1">
    <property type="entry name" value="IP11341P-RELATED"/>
    <property type="match status" value="1"/>
</dbReference>
<sequence length="289" mass="32229">MYTQINYTVSDRIAEIELAQPERMNAISPEMETEMHEALQRADIDPEVKVIVLSAAGNHFSSGYDIGTLDPERPEKMGIIDPVGETIEDYLTFWYRWDRQSVDNMMRLWRLDKPVIASTQGYVMGGGFWYQLACDLTVASEDAVFGQPEVRHISNTTFLFAALAGWKNANRYALTGDHFDAQEAYRMGLVNEVVPRSDLATATRELASRIAKVPLASLRLNKAITMAGLQASGVGSGMLLNGVLSGFAHSSHGPDREELLEAQREGGLREFLRQRDGKFRPEPFGPKSK</sequence>
<evidence type="ECO:0000256" key="2">
    <source>
        <dbReference type="SAM" id="MobiDB-lite"/>
    </source>
</evidence>
<proteinExistence type="inferred from homology"/>
<name>A0A1H4J967_RHOJO</name>
<evidence type="ECO:0000313" key="4">
    <source>
        <dbReference type="Proteomes" id="UP000183407"/>
    </source>
</evidence>
<dbReference type="CDD" id="cd06558">
    <property type="entry name" value="crotonase-like"/>
    <property type="match status" value="1"/>
</dbReference>
<feature type="region of interest" description="Disordered" evidence="2">
    <location>
        <begin position="263"/>
        <end position="289"/>
    </location>
</feature>
<dbReference type="InterPro" id="IPR029045">
    <property type="entry name" value="ClpP/crotonase-like_dom_sf"/>
</dbReference>
<dbReference type="Pfam" id="PF00378">
    <property type="entry name" value="ECH_1"/>
    <property type="match status" value="1"/>
</dbReference>
<reference evidence="4" key="1">
    <citation type="submission" date="2016-10" db="EMBL/GenBank/DDBJ databases">
        <authorList>
            <person name="Varghese N."/>
        </authorList>
    </citation>
    <scope>NUCLEOTIDE SEQUENCE [LARGE SCALE GENOMIC DNA]</scope>
    <source>
        <strain evidence="4">DSM 44719</strain>
    </source>
</reference>
<dbReference type="SUPFAM" id="SSF52096">
    <property type="entry name" value="ClpP/crotonase"/>
    <property type="match status" value="1"/>
</dbReference>
<evidence type="ECO:0000313" key="3">
    <source>
        <dbReference type="EMBL" id="SEB42889.1"/>
    </source>
</evidence>
<accession>A0A1H4J967</accession>
<dbReference type="Proteomes" id="UP000183407">
    <property type="component" value="Unassembled WGS sequence"/>
</dbReference>
<evidence type="ECO:0000256" key="1">
    <source>
        <dbReference type="ARBA" id="ARBA00005254"/>
    </source>
</evidence>
<dbReference type="AlphaFoldDB" id="A0A1H4J967"/>
<dbReference type="InterPro" id="IPR001753">
    <property type="entry name" value="Enoyl-CoA_hydra/iso"/>
</dbReference>
<feature type="compositionally biased region" description="Basic and acidic residues" evidence="2">
    <location>
        <begin position="263"/>
        <end position="281"/>
    </location>
</feature>